<dbReference type="GO" id="GO:0000287">
    <property type="term" value="F:magnesium ion binding"/>
    <property type="evidence" value="ECO:0007669"/>
    <property type="project" value="InterPro"/>
</dbReference>
<evidence type="ECO:0000313" key="5">
    <source>
        <dbReference type="Proteomes" id="UP000198393"/>
    </source>
</evidence>
<keyword evidence="1 4" id="KW-0808">Transferase</keyword>
<evidence type="ECO:0000313" key="4">
    <source>
        <dbReference type="EMBL" id="SNT14916.1"/>
    </source>
</evidence>
<dbReference type="GO" id="GO:0008897">
    <property type="term" value="F:holo-[acyl-carrier-protein] synthase activity"/>
    <property type="evidence" value="ECO:0007669"/>
    <property type="project" value="InterPro"/>
</dbReference>
<dbReference type="InterPro" id="IPR041354">
    <property type="entry name" value="4PPT_N"/>
</dbReference>
<keyword evidence="5" id="KW-1185">Reference proteome</keyword>
<feature type="domain" description="4'-phosphopantetheinyl transferase N-terminal" evidence="3">
    <location>
        <begin position="40"/>
        <end position="98"/>
    </location>
</feature>
<dbReference type="Pfam" id="PF01648">
    <property type="entry name" value="ACPS"/>
    <property type="match status" value="1"/>
</dbReference>
<feature type="domain" description="4'-phosphopantetheinyl transferase" evidence="2">
    <location>
        <begin position="103"/>
        <end position="198"/>
    </location>
</feature>
<protein>
    <submittedName>
        <fullName evidence="4">Phosphopantetheinyl transferase</fullName>
    </submittedName>
</protein>
<accession>A0A239K8X9</accession>
<dbReference type="Proteomes" id="UP000198393">
    <property type="component" value="Unassembled WGS sequence"/>
</dbReference>
<proteinExistence type="predicted"/>
<organism evidence="4 5">
    <name type="scientific">Ekhidna lutea</name>
    <dbReference type="NCBI Taxonomy" id="447679"/>
    <lineage>
        <taxon>Bacteria</taxon>
        <taxon>Pseudomonadati</taxon>
        <taxon>Bacteroidota</taxon>
        <taxon>Cytophagia</taxon>
        <taxon>Cytophagales</taxon>
        <taxon>Reichenbachiellaceae</taxon>
        <taxon>Ekhidna</taxon>
    </lineage>
</organism>
<dbReference type="AlphaFoldDB" id="A0A239K8X9"/>
<dbReference type="InterPro" id="IPR037143">
    <property type="entry name" value="4-PPantetheinyl_Trfase_dom_sf"/>
</dbReference>
<dbReference type="RefSeq" id="WP_179213403.1">
    <property type="nucleotide sequence ID" value="NZ_FZPD01000004.1"/>
</dbReference>
<dbReference type="Pfam" id="PF17837">
    <property type="entry name" value="4PPT_N"/>
    <property type="match status" value="1"/>
</dbReference>
<sequence>MPLLLNKQIDDRSAYAVWNIQETFLELPYLSPEPFPAELAPVRQAEWIVGRILVKSLCEKFEIPYEGIAKQEKGKPYLIGNGAHISISHSFPIAAAMIHLDKPCGIDMERPRDKHEYVKMKYLHESEMQYKDDLKKLCTIWCAKEVIYKIFGRKFLSLKDEIKVTFESEEIIKGEILKKGHEDTHEIHYEWVKEYLLAFGI</sequence>
<evidence type="ECO:0000259" key="2">
    <source>
        <dbReference type="Pfam" id="PF01648"/>
    </source>
</evidence>
<evidence type="ECO:0000259" key="3">
    <source>
        <dbReference type="Pfam" id="PF17837"/>
    </source>
</evidence>
<dbReference type="SUPFAM" id="SSF56214">
    <property type="entry name" value="4'-phosphopantetheinyl transferase"/>
    <property type="match status" value="2"/>
</dbReference>
<evidence type="ECO:0000256" key="1">
    <source>
        <dbReference type="ARBA" id="ARBA00022679"/>
    </source>
</evidence>
<dbReference type="EMBL" id="FZPD01000004">
    <property type="protein sequence ID" value="SNT14916.1"/>
    <property type="molecule type" value="Genomic_DNA"/>
</dbReference>
<gene>
    <name evidence="4" type="ORF">SAMN05421640_2522</name>
</gene>
<reference evidence="4 5" key="1">
    <citation type="submission" date="2017-06" db="EMBL/GenBank/DDBJ databases">
        <authorList>
            <person name="Kim H.J."/>
            <person name="Triplett B.A."/>
        </authorList>
    </citation>
    <scope>NUCLEOTIDE SEQUENCE [LARGE SCALE GENOMIC DNA]</scope>
    <source>
        <strain evidence="4 5">DSM 19307</strain>
    </source>
</reference>
<name>A0A239K8X9_EKHLU</name>
<dbReference type="InterPro" id="IPR008278">
    <property type="entry name" value="4-PPantetheinyl_Trfase_dom"/>
</dbReference>
<dbReference type="Gene3D" id="3.90.470.20">
    <property type="entry name" value="4'-phosphopantetheinyl transferase domain"/>
    <property type="match status" value="1"/>
</dbReference>